<sequence length="172" mass="18416">MTGPDPLNTRRLSSPQTSAMSRECEGRIIISQELWVLGWCVLMTLPIVPGCGAVKTGGGGGELKYRFDQSPDCSWPHLLPGASTTCWPIVGRTMSALLEGGLCSANVWFDLGQPWPFIKFKGAKRGGGNLNFITISLTAFFITADRSVQHKHSHHGESCSQRPASSCGAAGP</sequence>
<accession>A0AAE0ZMJ2</accession>
<keyword evidence="3" id="KW-1185">Reference proteome</keyword>
<dbReference type="Proteomes" id="UP001283361">
    <property type="component" value="Unassembled WGS sequence"/>
</dbReference>
<reference evidence="2" key="1">
    <citation type="journal article" date="2023" name="G3 (Bethesda)">
        <title>A reference genome for the long-term kleptoplast-retaining sea slug Elysia crispata morphotype clarki.</title>
        <authorList>
            <person name="Eastman K.E."/>
            <person name="Pendleton A.L."/>
            <person name="Shaikh M.A."/>
            <person name="Suttiyut T."/>
            <person name="Ogas R."/>
            <person name="Tomko P."/>
            <person name="Gavelis G."/>
            <person name="Widhalm J.R."/>
            <person name="Wisecaver J.H."/>
        </authorList>
    </citation>
    <scope>NUCLEOTIDE SEQUENCE</scope>
    <source>
        <strain evidence="2">ECLA1</strain>
    </source>
</reference>
<dbReference type="EMBL" id="JAWDGP010003662">
    <property type="protein sequence ID" value="KAK3772070.1"/>
    <property type="molecule type" value="Genomic_DNA"/>
</dbReference>
<evidence type="ECO:0000313" key="3">
    <source>
        <dbReference type="Proteomes" id="UP001283361"/>
    </source>
</evidence>
<name>A0AAE0ZMJ2_9GAST</name>
<dbReference type="AlphaFoldDB" id="A0AAE0ZMJ2"/>
<evidence type="ECO:0000256" key="1">
    <source>
        <dbReference type="SAM" id="MobiDB-lite"/>
    </source>
</evidence>
<comment type="caution">
    <text evidence="2">The sequence shown here is derived from an EMBL/GenBank/DDBJ whole genome shotgun (WGS) entry which is preliminary data.</text>
</comment>
<proteinExistence type="predicted"/>
<gene>
    <name evidence="2" type="ORF">RRG08_008308</name>
</gene>
<protein>
    <submittedName>
        <fullName evidence="2">Uncharacterized protein</fullName>
    </submittedName>
</protein>
<organism evidence="2 3">
    <name type="scientific">Elysia crispata</name>
    <name type="common">lettuce slug</name>
    <dbReference type="NCBI Taxonomy" id="231223"/>
    <lineage>
        <taxon>Eukaryota</taxon>
        <taxon>Metazoa</taxon>
        <taxon>Spiralia</taxon>
        <taxon>Lophotrochozoa</taxon>
        <taxon>Mollusca</taxon>
        <taxon>Gastropoda</taxon>
        <taxon>Heterobranchia</taxon>
        <taxon>Euthyneura</taxon>
        <taxon>Panpulmonata</taxon>
        <taxon>Sacoglossa</taxon>
        <taxon>Placobranchoidea</taxon>
        <taxon>Plakobranchidae</taxon>
        <taxon>Elysia</taxon>
    </lineage>
</organism>
<feature type="region of interest" description="Disordered" evidence="1">
    <location>
        <begin position="153"/>
        <end position="172"/>
    </location>
</feature>
<evidence type="ECO:0000313" key="2">
    <source>
        <dbReference type="EMBL" id="KAK3772070.1"/>
    </source>
</evidence>